<dbReference type="InParanoid" id="G5AEJ8"/>
<dbReference type="EMBL" id="JH159164">
    <property type="protein sequence ID" value="EGZ06600.1"/>
    <property type="molecule type" value="Genomic_DNA"/>
</dbReference>
<dbReference type="InterPro" id="IPR011010">
    <property type="entry name" value="DNA_brk_join_enz"/>
</dbReference>
<dbReference type="Proteomes" id="UP000002640">
    <property type="component" value="Unassembled WGS sequence"/>
</dbReference>
<gene>
    <name evidence="2" type="ORF">PHYSODRAFT_341847</name>
</gene>
<dbReference type="AlphaFoldDB" id="G5AEJ8"/>
<protein>
    <submittedName>
        <fullName evidence="2">Uncharacterized protein</fullName>
    </submittedName>
</protein>
<evidence type="ECO:0000313" key="2">
    <source>
        <dbReference type="EMBL" id="EGZ06600.1"/>
    </source>
</evidence>
<dbReference type="InterPro" id="IPR013762">
    <property type="entry name" value="Integrase-like_cat_sf"/>
</dbReference>
<dbReference type="GO" id="GO:0006310">
    <property type="term" value="P:DNA recombination"/>
    <property type="evidence" value="ECO:0007669"/>
    <property type="project" value="UniProtKB-KW"/>
</dbReference>
<dbReference type="STRING" id="1094619.G5AEJ8"/>
<dbReference type="GO" id="GO:0003677">
    <property type="term" value="F:DNA binding"/>
    <property type="evidence" value="ECO:0007669"/>
    <property type="project" value="InterPro"/>
</dbReference>
<dbReference type="GO" id="GO:0015074">
    <property type="term" value="P:DNA integration"/>
    <property type="evidence" value="ECO:0007669"/>
    <property type="project" value="InterPro"/>
</dbReference>
<sequence>MDLPTTSPLYNAAIAAAKFADQRLEARTPTDYNGSLQRFAKFCQSQGYPDLLKHRFVELPGVIAAYINELATANTSQWPAEKLRAALCWHYTKPEMLAGGHSHDRWVIDTAQDGALVPRGNPARSAAITQILARLSKSKKRERTPKRASPMSLTMLTKMMAFLESNSMLNETMRIWFSAVCSLSFYGMCRINEVLLMKKGGIQLGLQRKSRANGTEICFGCFTIRDRKTDHDPLASRTYSLHHLPKEERAAEALTNLERWFAYARTKLHHSWRDSDYAFPSLTKIPRGCSKKLKPGATASTKTTSFANVGVKWGSPMSDTNFTQVLNIVAEAAGISRNLLGDEIWFTSHCFRRGGAQYRFMFAPEKRRWSLKFVKWWAGWAPSEKSETVTRYLLDDVLDRDENQLGDSLAPVWCRKHQISRDQLGWSGTLYR</sequence>
<keyword evidence="1" id="KW-0233">DNA recombination</keyword>
<name>G5AEJ8_PHYSP</name>
<accession>G5AEJ8</accession>
<dbReference type="GeneID" id="20648162"/>
<evidence type="ECO:0000256" key="1">
    <source>
        <dbReference type="ARBA" id="ARBA00023172"/>
    </source>
</evidence>
<reference evidence="2 3" key="1">
    <citation type="journal article" date="2006" name="Science">
        <title>Phytophthora genome sequences uncover evolutionary origins and mechanisms of pathogenesis.</title>
        <authorList>
            <person name="Tyler B.M."/>
            <person name="Tripathy S."/>
            <person name="Zhang X."/>
            <person name="Dehal P."/>
            <person name="Jiang R.H."/>
            <person name="Aerts A."/>
            <person name="Arredondo F.D."/>
            <person name="Baxter L."/>
            <person name="Bensasson D."/>
            <person name="Beynon J.L."/>
            <person name="Chapman J."/>
            <person name="Damasceno C.M."/>
            <person name="Dorrance A.E."/>
            <person name="Dou D."/>
            <person name="Dickerman A.W."/>
            <person name="Dubchak I.L."/>
            <person name="Garbelotto M."/>
            <person name="Gijzen M."/>
            <person name="Gordon S.G."/>
            <person name="Govers F."/>
            <person name="Grunwald N.J."/>
            <person name="Huang W."/>
            <person name="Ivors K.L."/>
            <person name="Jones R.W."/>
            <person name="Kamoun S."/>
            <person name="Krampis K."/>
            <person name="Lamour K.H."/>
            <person name="Lee M.K."/>
            <person name="McDonald W.H."/>
            <person name="Medina M."/>
            <person name="Meijer H.J."/>
            <person name="Nordberg E.K."/>
            <person name="Maclean D.J."/>
            <person name="Ospina-Giraldo M.D."/>
            <person name="Morris P.F."/>
            <person name="Phuntumart V."/>
            <person name="Putnam N.H."/>
            <person name="Rash S."/>
            <person name="Rose J.K."/>
            <person name="Sakihama Y."/>
            <person name="Salamov A.A."/>
            <person name="Savidor A."/>
            <person name="Scheuring C.F."/>
            <person name="Smith B.M."/>
            <person name="Sobral B.W."/>
            <person name="Terry A."/>
            <person name="Torto-Alalibo T.A."/>
            <person name="Win J."/>
            <person name="Xu Z."/>
            <person name="Zhang H."/>
            <person name="Grigoriev I.V."/>
            <person name="Rokhsar D.S."/>
            <person name="Boore J.L."/>
        </authorList>
    </citation>
    <scope>NUCLEOTIDE SEQUENCE [LARGE SCALE GENOMIC DNA]</scope>
    <source>
        <strain evidence="2 3">P6497</strain>
    </source>
</reference>
<organism evidence="2 3">
    <name type="scientific">Phytophthora sojae (strain P6497)</name>
    <name type="common">Soybean stem and root rot agent</name>
    <name type="synonym">Phytophthora megasperma f. sp. glycines</name>
    <dbReference type="NCBI Taxonomy" id="1094619"/>
    <lineage>
        <taxon>Eukaryota</taxon>
        <taxon>Sar</taxon>
        <taxon>Stramenopiles</taxon>
        <taxon>Oomycota</taxon>
        <taxon>Peronosporomycetes</taxon>
        <taxon>Peronosporales</taxon>
        <taxon>Peronosporaceae</taxon>
        <taxon>Phytophthora</taxon>
    </lineage>
</organism>
<keyword evidence="3" id="KW-1185">Reference proteome</keyword>
<dbReference type="RefSeq" id="XP_009538497.1">
    <property type="nucleotide sequence ID" value="XM_009540202.1"/>
</dbReference>
<proteinExistence type="predicted"/>
<dbReference type="SUPFAM" id="SSF56349">
    <property type="entry name" value="DNA breaking-rejoining enzymes"/>
    <property type="match status" value="1"/>
</dbReference>
<dbReference type="OMA" id="NISKIPC"/>
<dbReference type="Gene3D" id="1.10.443.10">
    <property type="entry name" value="Intergrase catalytic core"/>
    <property type="match status" value="1"/>
</dbReference>
<evidence type="ECO:0000313" key="3">
    <source>
        <dbReference type="Proteomes" id="UP000002640"/>
    </source>
</evidence>
<dbReference type="KEGG" id="psoj:PHYSODRAFT_341847"/>